<sequence length="332" mass="37446">MVHMHAASTPQALLWAYLLSPNGETKTIEAKAIPDALAQCSFSDEYLWLHVQSDAEDAGTLLQSSGLHQTVIDSLLALETRPRAMTLHQGTLVYLRGINKNPDADPEDMVSLRTWYNKNIIVSARRKNRRLASIQNLRDEIASAQVPISPSALLLNMITKVADTILDTVDEMDESLVGFETREQLRKEDRQNLSIVRRQAASIRRYLAPQRDALDALLRLPDALSQNQSFELREQTDRMSRYVEDMDLLRERAIVLQDELRNRIAEQQGVRMYVLSMVTAIFLPLSFLTGVFGMNVGGLPGTESANAFLYLMLGMGALSICMLVAMLWKRWL</sequence>
<evidence type="ECO:0000256" key="9">
    <source>
        <dbReference type="ARBA" id="ARBA00023065"/>
    </source>
</evidence>
<evidence type="ECO:0000256" key="3">
    <source>
        <dbReference type="ARBA" id="ARBA00022448"/>
    </source>
</evidence>
<proteinExistence type="inferred from homology"/>
<dbReference type="Gene3D" id="3.30.460.20">
    <property type="entry name" value="CorA soluble domain-like"/>
    <property type="match status" value="1"/>
</dbReference>
<protein>
    <submittedName>
        <fullName evidence="12">Magnesium transporter CorA</fullName>
    </submittedName>
</protein>
<dbReference type="Gene3D" id="1.20.58.340">
    <property type="entry name" value="Magnesium transport protein CorA, transmembrane region"/>
    <property type="match status" value="2"/>
</dbReference>
<reference evidence="12 13" key="1">
    <citation type="submission" date="2015-12" db="EMBL/GenBank/DDBJ databases">
        <title>Intraspecies pangenome expansion in the marine bacterium Alteromonas.</title>
        <authorList>
            <person name="Lopez-Perez M."/>
            <person name="Rodriguez-Valera F."/>
        </authorList>
    </citation>
    <scope>NUCLEOTIDE SEQUENCE [LARGE SCALE GENOMIC DNA]</scope>
    <source>
        <strain evidence="12 13">LMG 21861</strain>
    </source>
</reference>
<keyword evidence="9" id="KW-0406">Ion transport</keyword>
<feature type="transmembrane region" description="Helical" evidence="11">
    <location>
        <begin position="307"/>
        <end position="328"/>
    </location>
</feature>
<accession>A0ABM5YNZ4</accession>
<evidence type="ECO:0000256" key="6">
    <source>
        <dbReference type="ARBA" id="ARBA00022692"/>
    </source>
</evidence>
<dbReference type="SUPFAM" id="SSF144083">
    <property type="entry name" value="Magnesium transport protein CorA, transmembrane region"/>
    <property type="match status" value="1"/>
</dbReference>
<keyword evidence="13" id="KW-1185">Reference proteome</keyword>
<comment type="similarity">
    <text evidence="2">Belongs to the CorA metal ion transporter (MIT) (TC 1.A.35) family.</text>
</comment>
<evidence type="ECO:0000256" key="1">
    <source>
        <dbReference type="ARBA" id="ARBA00004651"/>
    </source>
</evidence>
<evidence type="ECO:0000256" key="11">
    <source>
        <dbReference type="SAM" id="Phobius"/>
    </source>
</evidence>
<evidence type="ECO:0000256" key="10">
    <source>
        <dbReference type="ARBA" id="ARBA00023136"/>
    </source>
</evidence>
<dbReference type="InterPro" id="IPR045861">
    <property type="entry name" value="CorA_cytoplasmic_dom"/>
</dbReference>
<keyword evidence="4" id="KW-1003">Cell membrane</keyword>
<dbReference type="Pfam" id="PF01544">
    <property type="entry name" value="CorA"/>
    <property type="match status" value="1"/>
</dbReference>
<organism evidence="12 13">
    <name type="scientific">Alteromonas stellipolaris</name>
    <dbReference type="NCBI Taxonomy" id="233316"/>
    <lineage>
        <taxon>Bacteria</taxon>
        <taxon>Pseudomonadati</taxon>
        <taxon>Pseudomonadota</taxon>
        <taxon>Gammaproteobacteria</taxon>
        <taxon>Alteromonadales</taxon>
        <taxon>Alteromonadaceae</taxon>
        <taxon>Alteromonas/Salinimonas group</taxon>
        <taxon>Alteromonas</taxon>
    </lineage>
</organism>
<comment type="subcellular location">
    <subcellularLocation>
        <location evidence="1">Cell membrane</location>
        <topology evidence="1">Multi-pass membrane protein</topology>
    </subcellularLocation>
</comment>
<name>A0ABM5YNZ4_9ALTE</name>
<dbReference type="PANTHER" id="PTHR46494:SF3">
    <property type="entry name" value="ZINC TRANSPORT PROTEIN ZNTB"/>
    <property type="match status" value="1"/>
</dbReference>
<evidence type="ECO:0000256" key="4">
    <source>
        <dbReference type="ARBA" id="ARBA00022475"/>
    </source>
</evidence>
<keyword evidence="5" id="KW-0997">Cell inner membrane</keyword>
<evidence type="ECO:0000256" key="7">
    <source>
        <dbReference type="ARBA" id="ARBA00022833"/>
    </source>
</evidence>
<evidence type="ECO:0000256" key="2">
    <source>
        <dbReference type="ARBA" id="ARBA00009765"/>
    </source>
</evidence>
<feature type="transmembrane region" description="Helical" evidence="11">
    <location>
        <begin position="273"/>
        <end position="295"/>
    </location>
</feature>
<evidence type="ECO:0000313" key="13">
    <source>
        <dbReference type="Proteomes" id="UP000056750"/>
    </source>
</evidence>
<evidence type="ECO:0000256" key="5">
    <source>
        <dbReference type="ARBA" id="ARBA00022519"/>
    </source>
</evidence>
<keyword evidence="3" id="KW-0813">Transport</keyword>
<dbReference type="EMBL" id="CP013926">
    <property type="protein sequence ID" value="AMJ76245.1"/>
    <property type="molecule type" value="Genomic_DNA"/>
</dbReference>
<keyword evidence="8 11" id="KW-1133">Transmembrane helix</keyword>
<gene>
    <name evidence="12" type="ORF">AVL57_02180</name>
</gene>
<dbReference type="Proteomes" id="UP000056750">
    <property type="component" value="Chromosome"/>
</dbReference>
<keyword evidence="6 11" id="KW-0812">Transmembrane</keyword>
<keyword evidence="7" id="KW-0862">Zinc</keyword>
<evidence type="ECO:0000313" key="12">
    <source>
        <dbReference type="EMBL" id="AMJ76245.1"/>
    </source>
</evidence>
<dbReference type="SUPFAM" id="SSF143865">
    <property type="entry name" value="CorA soluble domain-like"/>
    <property type="match status" value="1"/>
</dbReference>
<dbReference type="InterPro" id="IPR002523">
    <property type="entry name" value="MgTranspt_CorA/ZnTranspt_ZntB"/>
</dbReference>
<evidence type="ECO:0000256" key="8">
    <source>
        <dbReference type="ARBA" id="ARBA00022989"/>
    </source>
</evidence>
<dbReference type="InterPro" id="IPR045863">
    <property type="entry name" value="CorA_TM1_TM2"/>
</dbReference>
<dbReference type="PANTHER" id="PTHR46494">
    <property type="entry name" value="CORA FAMILY METAL ION TRANSPORTER (EUROFUNG)"/>
    <property type="match status" value="1"/>
</dbReference>
<dbReference type="CDD" id="cd12833">
    <property type="entry name" value="ZntB-like_1"/>
    <property type="match status" value="1"/>
</dbReference>
<keyword evidence="10 11" id="KW-0472">Membrane</keyword>